<keyword evidence="2" id="KW-1185">Reference proteome</keyword>
<name>A0ABR2RFS2_9ROSI</name>
<proteinExistence type="predicted"/>
<gene>
    <name evidence="1" type="ORF">V6N11_044492</name>
</gene>
<evidence type="ECO:0000313" key="1">
    <source>
        <dbReference type="EMBL" id="KAK9011646.1"/>
    </source>
</evidence>
<dbReference type="CDD" id="cd09272">
    <property type="entry name" value="RNase_HI_RT_Ty1"/>
    <property type="match status" value="1"/>
</dbReference>
<sequence length="101" mass="11534">MLMQASKTDKDDSRSQSGFVFCLNEGAVSWKSSKQDTVADSTTKTEYVKASEATKETIWIEEFISELRVIISIADVAIAQAKEPRSHRRSKHTFKRFYLIQ</sequence>
<dbReference type="Proteomes" id="UP001396334">
    <property type="component" value="Unassembled WGS sequence"/>
</dbReference>
<protein>
    <submittedName>
        <fullName evidence="1">Uncharacterized protein</fullName>
    </submittedName>
</protein>
<evidence type="ECO:0000313" key="2">
    <source>
        <dbReference type="Proteomes" id="UP001396334"/>
    </source>
</evidence>
<comment type="caution">
    <text evidence="1">The sequence shown here is derived from an EMBL/GenBank/DDBJ whole genome shotgun (WGS) entry which is preliminary data.</text>
</comment>
<dbReference type="PANTHER" id="PTHR11439:SF496">
    <property type="entry name" value="RNA-DIRECTED DNA POLYMERASE"/>
    <property type="match status" value="1"/>
</dbReference>
<reference evidence="1 2" key="1">
    <citation type="journal article" date="2024" name="G3 (Bethesda)">
        <title>Genome assembly of Hibiscus sabdariffa L. provides insights into metabolisms of medicinal natural products.</title>
        <authorList>
            <person name="Kim T."/>
        </authorList>
    </citation>
    <scope>NUCLEOTIDE SEQUENCE [LARGE SCALE GENOMIC DNA]</scope>
    <source>
        <strain evidence="1">TK-2024</strain>
        <tissue evidence="1">Old leaves</tissue>
    </source>
</reference>
<dbReference type="EMBL" id="JBBPBN010000023">
    <property type="protein sequence ID" value="KAK9011646.1"/>
    <property type="molecule type" value="Genomic_DNA"/>
</dbReference>
<accession>A0ABR2RFS2</accession>
<dbReference type="PANTHER" id="PTHR11439">
    <property type="entry name" value="GAG-POL-RELATED RETROTRANSPOSON"/>
    <property type="match status" value="1"/>
</dbReference>
<organism evidence="1 2">
    <name type="scientific">Hibiscus sabdariffa</name>
    <name type="common">roselle</name>
    <dbReference type="NCBI Taxonomy" id="183260"/>
    <lineage>
        <taxon>Eukaryota</taxon>
        <taxon>Viridiplantae</taxon>
        <taxon>Streptophyta</taxon>
        <taxon>Embryophyta</taxon>
        <taxon>Tracheophyta</taxon>
        <taxon>Spermatophyta</taxon>
        <taxon>Magnoliopsida</taxon>
        <taxon>eudicotyledons</taxon>
        <taxon>Gunneridae</taxon>
        <taxon>Pentapetalae</taxon>
        <taxon>rosids</taxon>
        <taxon>malvids</taxon>
        <taxon>Malvales</taxon>
        <taxon>Malvaceae</taxon>
        <taxon>Malvoideae</taxon>
        <taxon>Hibiscus</taxon>
    </lineage>
</organism>